<evidence type="ECO:0000313" key="1">
    <source>
        <dbReference type="EMBL" id="EFR53367.1"/>
    </source>
</evidence>
<accession>A0ABN0BKF4</accession>
<sequence length="57" mass="6677">MVHLFFRLKTNRAQLINLCVLCVLCGERTEQNPCKHSVPLHSKKVFLDKLRICYFAT</sequence>
<gene>
    <name evidence="1" type="ORF">BFAG_02062</name>
</gene>
<reference evidence="1 2" key="1">
    <citation type="submission" date="2008-12" db="EMBL/GenBank/DDBJ databases">
        <title>Annotation of Bacteroides fragilis strain 3_1_12.</title>
        <authorList>
            <consortium name="The Broad Institute Genome Sequencing Platform"/>
            <person name="Ward D."/>
            <person name="Young S.K."/>
            <person name="Kodira C.D."/>
            <person name="Zeng Q."/>
            <person name="Koehrsen M."/>
            <person name="Alvarado L."/>
            <person name="Berlin A."/>
            <person name="Borenstein D."/>
            <person name="Chen Z."/>
            <person name="Engels R."/>
            <person name="Freedman E."/>
            <person name="Gellesch M."/>
            <person name="Goldberg J."/>
            <person name="Griggs A."/>
            <person name="Gujja S."/>
            <person name="Heiman D."/>
            <person name="Hepburn T."/>
            <person name="Howarth C."/>
            <person name="Jen D."/>
            <person name="Larson L."/>
            <person name="Lewis B."/>
            <person name="Mehta T."/>
            <person name="Park D."/>
            <person name="Pearson M."/>
            <person name="Roberts A."/>
            <person name="Saif S."/>
            <person name="Shea T."/>
            <person name="Shenoy N."/>
            <person name="Sisk P."/>
            <person name="Stolte C."/>
            <person name="Sykes S."/>
            <person name="Walk T."/>
            <person name="White J."/>
            <person name="Yandava C."/>
            <person name="Allen-Vercoe E."/>
            <person name="Strauss J."/>
            <person name="Ambrose C."/>
            <person name="Lander E."/>
            <person name="Nusbaum C."/>
            <person name="Galagan J."/>
            <person name="Birren B."/>
        </authorList>
    </citation>
    <scope>NUCLEOTIDE SEQUENCE [LARGE SCALE GENOMIC DNA]</scope>
    <source>
        <strain evidence="1 2">3_1_12</strain>
    </source>
</reference>
<dbReference type="Proteomes" id="UP000005101">
    <property type="component" value="Unassembled WGS sequence"/>
</dbReference>
<protein>
    <recommendedName>
        <fullName evidence="3">Lipoprotein</fullName>
    </recommendedName>
</protein>
<dbReference type="EMBL" id="EQ973213">
    <property type="protein sequence ID" value="EFR53367.1"/>
    <property type="molecule type" value="Genomic_DNA"/>
</dbReference>
<name>A0ABN0BKF4_BACFG</name>
<evidence type="ECO:0008006" key="3">
    <source>
        <dbReference type="Google" id="ProtNLM"/>
    </source>
</evidence>
<proteinExistence type="predicted"/>
<keyword evidence="2" id="KW-1185">Reference proteome</keyword>
<evidence type="ECO:0000313" key="2">
    <source>
        <dbReference type="Proteomes" id="UP000005101"/>
    </source>
</evidence>
<organism evidence="1 2">
    <name type="scientific">Bacteroides fragilis 3_1_12</name>
    <dbReference type="NCBI Taxonomy" id="457424"/>
    <lineage>
        <taxon>Bacteria</taxon>
        <taxon>Pseudomonadati</taxon>
        <taxon>Bacteroidota</taxon>
        <taxon>Bacteroidia</taxon>
        <taxon>Bacteroidales</taxon>
        <taxon>Bacteroidaceae</taxon>
        <taxon>Bacteroides</taxon>
    </lineage>
</organism>